<accession>A0A7E4UML4</accession>
<dbReference type="InterPro" id="IPR008936">
    <property type="entry name" value="Rho_GTPase_activation_prot"/>
</dbReference>
<dbReference type="InterPro" id="IPR000198">
    <property type="entry name" value="RhoGAP_dom"/>
</dbReference>
<dbReference type="SMART" id="SM00324">
    <property type="entry name" value="RhoGAP"/>
    <property type="match status" value="1"/>
</dbReference>
<evidence type="ECO:0000313" key="3">
    <source>
        <dbReference type="Proteomes" id="UP000492821"/>
    </source>
</evidence>
<evidence type="ECO:0000313" key="4">
    <source>
        <dbReference type="WBParaSite" id="Pan_g10573.t1"/>
    </source>
</evidence>
<feature type="compositionally biased region" description="Basic and acidic residues" evidence="1">
    <location>
        <begin position="12"/>
        <end position="21"/>
    </location>
</feature>
<evidence type="ECO:0000256" key="1">
    <source>
        <dbReference type="SAM" id="MobiDB-lite"/>
    </source>
</evidence>
<dbReference type="PANTHER" id="PTHR12783">
    <property type="entry name" value="RALA BINDING PROTEIN 1 RALBP1"/>
    <property type="match status" value="1"/>
</dbReference>
<reference evidence="4" key="2">
    <citation type="submission" date="2020-10" db="UniProtKB">
        <authorList>
            <consortium name="WormBaseParasite"/>
        </authorList>
    </citation>
    <scope>IDENTIFICATION</scope>
</reference>
<evidence type="ECO:0000259" key="2">
    <source>
        <dbReference type="PROSITE" id="PS50238"/>
    </source>
</evidence>
<organism evidence="3 4">
    <name type="scientific">Panagrellus redivivus</name>
    <name type="common">Microworm</name>
    <dbReference type="NCBI Taxonomy" id="6233"/>
    <lineage>
        <taxon>Eukaryota</taxon>
        <taxon>Metazoa</taxon>
        <taxon>Ecdysozoa</taxon>
        <taxon>Nematoda</taxon>
        <taxon>Chromadorea</taxon>
        <taxon>Rhabditida</taxon>
        <taxon>Tylenchina</taxon>
        <taxon>Panagrolaimomorpha</taxon>
        <taxon>Panagrolaimoidea</taxon>
        <taxon>Panagrolaimidae</taxon>
        <taxon>Panagrellus</taxon>
    </lineage>
</organism>
<dbReference type="GO" id="GO:0007264">
    <property type="term" value="P:small GTPase-mediated signal transduction"/>
    <property type="evidence" value="ECO:0007669"/>
    <property type="project" value="InterPro"/>
</dbReference>
<dbReference type="PANTHER" id="PTHR12783:SF5">
    <property type="entry name" value="RALA-BINDING PROTEIN 1"/>
    <property type="match status" value="1"/>
</dbReference>
<dbReference type="PROSITE" id="PS50238">
    <property type="entry name" value="RHOGAP"/>
    <property type="match status" value="1"/>
</dbReference>
<dbReference type="Gene3D" id="1.10.555.10">
    <property type="entry name" value="Rho GTPase activation protein"/>
    <property type="match status" value="1"/>
</dbReference>
<name>A0A7E4UML4_PANRE</name>
<protein>
    <submittedName>
        <fullName evidence="4">Rho-GAP domain-containing protein</fullName>
    </submittedName>
</protein>
<dbReference type="Proteomes" id="UP000492821">
    <property type="component" value="Unassembled WGS sequence"/>
</dbReference>
<dbReference type="WBParaSite" id="Pan_g10573.t1">
    <property type="protein sequence ID" value="Pan_g10573.t1"/>
    <property type="gene ID" value="Pan_g10573"/>
</dbReference>
<dbReference type="Pfam" id="PF00620">
    <property type="entry name" value="RhoGAP"/>
    <property type="match status" value="1"/>
</dbReference>
<dbReference type="AlphaFoldDB" id="A0A7E4UML4"/>
<dbReference type="GO" id="GO:0005096">
    <property type="term" value="F:GTPase activator activity"/>
    <property type="evidence" value="ECO:0007669"/>
    <property type="project" value="InterPro"/>
</dbReference>
<feature type="region of interest" description="Disordered" evidence="1">
    <location>
        <begin position="1"/>
        <end position="34"/>
    </location>
</feature>
<dbReference type="SUPFAM" id="SSF48350">
    <property type="entry name" value="GTPase activation domain, GAP"/>
    <property type="match status" value="1"/>
</dbReference>
<proteinExistence type="predicted"/>
<reference evidence="3" key="1">
    <citation type="journal article" date="2013" name="Genetics">
        <title>The draft genome and transcriptome of Panagrellus redivivus are shaped by the harsh demands of a free-living lifestyle.</title>
        <authorList>
            <person name="Srinivasan J."/>
            <person name="Dillman A.R."/>
            <person name="Macchietto M.G."/>
            <person name="Heikkinen L."/>
            <person name="Lakso M."/>
            <person name="Fracchia K.M."/>
            <person name="Antoshechkin I."/>
            <person name="Mortazavi A."/>
            <person name="Wong G."/>
            <person name="Sternberg P.W."/>
        </authorList>
    </citation>
    <scope>NUCLEOTIDE SEQUENCE [LARGE SCALE GENOMIC DNA]</scope>
    <source>
        <strain evidence="3">MT8872</strain>
    </source>
</reference>
<feature type="domain" description="Rho-GAP" evidence="2">
    <location>
        <begin position="44"/>
        <end position="248"/>
    </location>
</feature>
<sequence>MMNFFSKKGKQDKKSDKKRSDSASGSSSASSASKAVPTKPVLGVPLPVAVANNRCYDDVPLPAVMRTCIDYVEESGLDMEGIYRVSAPISRLDDLERQANLTGRIEFVDAHEAAGLLKRFLRQIPGHILLFGPYVPEDFEKIAETCKCEGDAICRCPAASELKKMLEKAPKEHYHLLAYVFQHALHVIQHEKENKMTLGALGVLLQAMFSVSRNIIKIFMMNAAPASDADPKDAAVYLFSNLPIKSTF</sequence>
<dbReference type="InterPro" id="IPR039767">
    <property type="entry name" value="RALBP1"/>
</dbReference>
<dbReference type="GO" id="GO:0031267">
    <property type="term" value="F:small GTPase binding"/>
    <property type="evidence" value="ECO:0007669"/>
    <property type="project" value="InterPro"/>
</dbReference>
<feature type="compositionally biased region" description="Low complexity" evidence="1">
    <location>
        <begin position="22"/>
        <end position="34"/>
    </location>
</feature>
<keyword evidence="3" id="KW-1185">Reference proteome</keyword>